<protein>
    <submittedName>
        <fullName evidence="3">Fis family transcriptional regulator</fullName>
    </submittedName>
</protein>
<dbReference type="EMBL" id="DMVW01000100">
    <property type="protein sequence ID" value="HAR52313.1"/>
    <property type="molecule type" value="Genomic_DNA"/>
</dbReference>
<evidence type="ECO:0000259" key="1">
    <source>
        <dbReference type="Pfam" id="PF01590"/>
    </source>
</evidence>
<evidence type="ECO:0000313" key="3">
    <source>
        <dbReference type="EMBL" id="HAR52313.1"/>
    </source>
</evidence>
<accession>A0A348WCQ1</accession>
<comment type="caution">
    <text evidence="3">The sequence shown here is derived from an EMBL/GenBank/DDBJ whole genome shotgun (WGS) entry which is preliminary data.</text>
</comment>
<dbReference type="SUPFAM" id="SSF46689">
    <property type="entry name" value="Homeodomain-like"/>
    <property type="match status" value="1"/>
</dbReference>
<reference evidence="3 4" key="1">
    <citation type="journal article" date="2018" name="Nat. Biotechnol.">
        <title>A standardized bacterial taxonomy based on genome phylogeny substantially revises the tree of life.</title>
        <authorList>
            <person name="Parks D.H."/>
            <person name="Chuvochina M."/>
            <person name="Waite D.W."/>
            <person name="Rinke C."/>
            <person name="Skarshewski A."/>
            <person name="Chaumeil P.A."/>
            <person name="Hugenholtz P."/>
        </authorList>
    </citation>
    <scope>NUCLEOTIDE SEQUENCE [LARGE SCALE GENOMIC DNA]</scope>
    <source>
        <strain evidence="3">UBA9169</strain>
    </source>
</reference>
<evidence type="ECO:0000259" key="2">
    <source>
        <dbReference type="Pfam" id="PF02954"/>
    </source>
</evidence>
<dbReference type="Proteomes" id="UP000264719">
    <property type="component" value="Unassembled WGS sequence"/>
</dbReference>
<organism evidence="3 4">
    <name type="scientific">Roseovarius nubinhibens</name>
    <dbReference type="NCBI Taxonomy" id="314263"/>
    <lineage>
        <taxon>Bacteria</taxon>
        <taxon>Pseudomonadati</taxon>
        <taxon>Pseudomonadota</taxon>
        <taxon>Alphaproteobacteria</taxon>
        <taxon>Rhodobacterales</taxon>
        <taxon>Roseobacteraceae</taxon>
        <taxon>Roseovarius</taxon>
    </lineage>
</organism>
<dbReference type="InterPro" id="IPR029016">
    <property type="entry name" value="GAF-like_dom_sf"/>
</dbReference>
<gene>
    <name evidence="3" type="ORF">DCS45_10635</name>
</gene>
<feature type="domain" description="DNA binding HTH" evidence="2">
    <location>
        <begin position="273"/>
        <end position="313"/>
    </location>
</feature>
<dbReference type="Pfam" id="PF01590">
    <property type="entry name" value="GAF"/>
    <property type="match status" value="1"/>
</dbReference>
<dbReference type="SUPFAM" id="SSF55781">
    <property type="entry name" value="GAF domain-like"/>
    <property type="match status" value="1"/>
</dbReference>
<dbReference type="Pfam" id="PF02954">
    <property type="entry name" value="HTH_8"/>
    <property type="match status" value="1"/>
</dbReference>
<evidence type="ECO:0000313" key="4">
    <source>
        <dbReference type="Proteomes" id="UP000264719"/>
    </source>
</evidence>
<dbReference type="Gene3D" id="3.30.450.40">
    <property type="match status" value="1"/>
</dbReference>
<dbReference type="AlphaFoldDB" id="A0A348WCQ1"/>
<feature type="domain" description="GAF" evidence="1">
    <location>
        <begin position="73"/>
        <end position="200"/>
    </location>
</feature>
<dbReference type="Gene3D" id="1.10.10.60">
    <property type="entry name" value="Homeodomain-like"/>
    <property type="match status" value="1"/>
</dbReference>
<dbReference type="InterPro" id="IPR003018">
    <property type="entry name" value="GAF"/>
</dbReference>
<dbReference type="GO" id="GO:0043565">
    <property type="term" value="F:sequence-specific DNA binding"/>
    <property type="evidence" value="ECO:0007669"/>
    <property type="project" value="InterPro"/>
</dbReference>
<sequence length="317" mass="33598">MSQGKRHIETVLAAVQSGRAAARSSLAASWWRSLEKHGLDPGRTESVVLEERELDERRARHDHFLHVAAPKLDQLYLLVGSSGCGVALTDAAGVILDRRCGDGDRGVFDGWGLRNGADWSEAREGTNGIGTCIAEERQVIIHRDEHFLARNIGMSCLDAPIFGVDGQLLGALDVSSARADQTAAVNRLIAATVAQTAQAIEAEYFRASFPGARIVVAAEGEGALSTLLAVDGDDLVVGATRAARRAFGLEPRGALRPRPASDVIGGEAGPRGLERAERAALKRALARADGNVSAAARALGIGRATLYRRMKRLGIDG</sequence>
<name>A0A348WCQ1_9RHOB</name>
<proteinExistence type="predicted"/>
<dbReference type="InterPro" id="IPR009057">
    <property type="entry name" value="Homeodomain-like_sf"/>
</dbReference>
<dbReference type="InterPro" id="IPR002197">
    <property type="entry name" value="HTH_Fis"/>
</dbReference>
<dbReference type="PRINTS" id="PR01590">
    <property type="entry name" value="HTHFIS"/>
</dbReference>
<dbReference type="RefSeq" id="WP_339853218.1">
    <property type="nucleotide sequence ID" value="NZ_CAXAXR010000004.1"/>
</dbReference>